<evidence type="ECO:0000256" key="7">
    <source>
        <dbReference type="ARBA" id="ARBA00048212"/>
    </source>
</evidence>
<keyword evidence="10" id="KW-0663">Pyridoxal phosphate</keyword>
<comment type="function">
    <text evidence="10">Acts on leucine, isoleucine and valine.</text>
</comment>
<gene>
    <name evidence="10" type="primary">ilvE</name>
    <name evidence="11" type="ORF">QQ008_18955</name>
</gene>
<dbReference type="GO" id="GO:0004084">
    <property type="term" value="F:branched-chain-amino-acid transaminase activity"/>
    <property type="evidence" value="ECO:0007669"/>
    <property type="project" value="UniProtKB-EC"/>
</dbReference>
<evidence type="ECO:0000256" key="6">
    <source>
        <dbReference type="ARBA" id="ARBA00022679"/>
    </source>
</evidence>
<dbReference type="InterPro" id="IPR043131">
    <property type="entry name" value="BCAT-like_N"/>
</dbReference>
<evidence type="ECO:0000256" key="5">
    <source>
        <dbReference type="ARBA" id="ARBA00022576"/>
    </source>
</evidence>
<dbReference type="Pfam" id="PF01063">
    <property type="entry name" value="Aminotran_4"/>
    <property type="match status" value="1"/>
</dbReference>
<dbReference type="InterPro" id="IPR001544">
    <property type="entry name" value="Aminotrans_IV"/>
</dbReference>
<comment type="catalytic activity">
    <reaction evidence="7 10">
        <text>L-valine + 2-oxoglutarate = 3-methyl-2-oxobutanoate + L-glutamate</text>
        <dbReference type="Rhea" id="RHEA:24813"/>
        <dbReference type="ChEBI" id="CHEBI:11851"/>
        <dbReference type="ChEBI" id="CHEBI:16810"/>
        <dbReference type="ChEBI" id="CHEBI:29985"/>
        <dbReference type="ChEBI" id="CHEBI:57762"/>
        <dbReference type="EC" id="2.6.1.42"/>
    </reaction>
</comment>
<comment type="catalytic activity">
    <reaction evidence="8 10">
        <text>L-isoleucine + 2-oxoglutarate = (S)-3-methyl-2-oxopentanoate + L-glutamate</text>
        <dbReference type="Rhea" id="RHEA:24801"/>
        <dbReference type="ChEBI" id="CHEBI:16810"/>
        <dbReference type="ChEBI" id="CHEBI:29985"/>
        <dbReference type="ChEBI" id="CHEBI:35146"/>
        <dbReference type="ChEBI" id="CHEBI:58045"/>
        <dbReference type="EC" id="2.6.1.42"/>
    </reaction>
</comment>
<dbReference type="PANTHER" id="PTHR42743:SF11">
    <property type="entry name" value="AMINODEOXYCHORISMATE LYASE"/>
    <property type="match status" value="1"/>
</dbReference>
<dbReference type="InterPro" id="IPR050571">
    <property type="entry name" value="Class-IV_PLP-Dep_Aminotrnsfr"/>
</dbReference>
<dbReference type="InterPro" id="IPR005785">
    <property type="entry name" value="B_amino_transI"/>
</dbReference>
<evidence type="ECO:0000256" key="10">
    <source>
        <dbReference type="RuleBase" id="RU364094"/>
    </source>
</evidence>
<evidence type="ECO:0000256" key="9">
    <source>
        <dbReference type="ARBA" id="ARBA00049229"/>
    </source>
</evidence>
<comment type="caution">
    <text evidence="11">The sequence shown here is derived from an EMBL/GenBank/DDBJ whole genome shotgun (WGS) entry which is preliminary data.</text>
</comment>
<comment type="pathway">
    <text evidence="3 10">Amino-acid biosynthesis; L-leucine biosynthesis; L-leucine from 3-methyl-2-oxobutanoate: step 4/4.</text>
</comment>
<organism evidence="11 12">
    <name type="scientific">Splendidivirga corallicola</name>
    <dbReference type="NCBI Taxonomy" id="3051826"/>
    <lineage>
        <taxon>Bacteria</taxon>
        <taxon>Pseudomonadati</taxon>
        <taxon>Bacteroidota</taxon>
        <taxon>Cytophagia</taxon>
        <taxon>Cytophagales</taxon>
        <taxon>Splendidivirgaceae</taxon>
        <taxon>Splendidivirga</taxon>
    </lineage>
</organism>
<protein>
    <recommendedName>
        <fullName evidence="10">Branched-chain-amino-acid aminotransferase</fullName>
        <shortName evidence="10">BCAT</shortName>
        <ecNumber evidence="10">2.6.1.42</ecNumber>
    </recommendedName>
</protein>
<evidence type="ECO:0000256" key="4">
    <source>
        <dbReference type="ARBA" id="ARBA00009320"/>
    </source>
</evidence>
<proteinExistence type="inferred from homology"/>
<sequence length="296" mass="33409">MYYDDETLIYLDGNWVKAAEAKADLFCQTLHYGLGAFEGIRSYATPEGPHIFKAHEHFERLILSSKKIHVNLALSSHEFTEICYELLSRNNLTNAYIRPLVYMGANMALTPSNTHHIMIAAWEWGKYLGSQPLDVEISSYQRPNPKAFPMEAKIVGHYSNSILASTEAKAKGYDEALLLDGQGFVAEGPGANFFYEKNEVLYTPPLGNILPGITRATIMEYAREMGYRVVEKLFTPEDLTDIDSAFFTGTATEVTGIRSIDGKAVKLDWEDSIGYSLFLMYRQRVINKEIQDFTLV</sequence>
<reference evidence="11" key="1">
    <citation type="submission" date="2023-06" db="EMBL/GenBank/DDBJ databases">
        <title>Genomic of Parafulvivirga corallium.</title>
        <authorList>
            <person name="Wang G."/>
        </authorList>
    </citation>
    <scope>NUCLEOTIDE SEQUENCE</scope>
    <source>
        <strain evidence="11">BMA10</strain>
    </source>
</reference>
<evidence type="ECO:0000313" key="11">
    <source>
        <dbReference type="EMBL" id="MDN5203474.1"/>
    </source>
</evidence>
<dbReference type="RefSeq" id="WP_346753496.1">
    <property type="nucleotide sequence ID" value="NZ_JAUJEA010000007.1"/>
</dbReference>
<evidence type="ECO:0000256" key="2">
    <source>
        <dbReference type="ARBA" id="ARBA00004931"/>
    </source>
</evidence>
<keyword evidence="6 10" id="KW-0808">Transferase</keyword>
<comment type="pathway">
    <text evidence="1 10">Amino-acid biosynthesis; L-isoleucine biosynthesis; L-isoleucine from 2-oxobutanoate: step 4/4.</text>
</comment>
<comment type="cofactor">
    <cofactor evidence="10">
        <name>pyridoxal 5'-phosphate</name>
        <dbReference type="ChEBI" id="CHEBI:597326"/>
    </cofactor>
</comment>
<dbReference type="InterPro" id="IPR043132">
    <property type="entry name" value="BCAT-like_C"/>
</dbReference>
<dbReference type="PANTHER" id="PTHR42743">
    <property type="entry name" value="AMINO-ACID AMINOTRANSFERASE"/>
    <property type="match status" value="1"/>
</dbReference>
<dbReference type="Gene3D" id="3.20.10.10">
    <property type="entry name" value="D-amino Acid Aminotransferase, subunit A, domain 2"/>
    <property type="match status" value="1"/>
</dbReference>
<keyword evidence="5 10" id="KW-0032">Aminotransferase</keyword>
<dbReference type="EC" id="2.6.1.42" evidence="10"/>
<name>A0ABT8KTE8_9BACT</name>
<evidence type="ECO:0000256" key="8">
    <source>
        <dbReference type="ARBA" id="ARBA00048798"/>
    </source>
</evidence>
<accession>A0ABT8KTE8</accession>
<keyword evidence="12" id="KW-1185">Reference proteome</keyword>
<dbReference type="NCBIfam" id="TIGR01122">
    <property type="entry name" value="ilvE_I"/>
    <property type="match status" value="1"/>
</dbReference>
<dbReference type="SUPFAM" id="SSF56752">
    <property type="entry name" value="D-aminoacid aminotransferase-like PLP-dependent enzymes"/>
    <property type="match status" value="1"/>
</dbReference>
<comment type="similarity">
    <text evidence="4 10">Belongs to the class-IV pyridoxal-phosphate-dependent aminotransferase family.</text>
</comment>
<keyword evidence="10" id="KW-0028">Amino-acid biosynthesis</keyword>
<dbReference type="InterPro" id="IPR036038">
    <property type="entry name" value="Aminotransferase-like"/>
</dbReference>
<comment type="catalytic activity">
    <reaction evidence="9 10">
        <text>L-leucine + 2-oxoglutarate = 4-methyl-2-oxopentanoate + L-glutamate</text>
        <dbReference type="Rhea" id="RHEA:18321"/>
        <dbReference type="ChEBI" id="CHEBI:16810"/>
        <dbReference type="ChEBI" id="CHEBI:17865"/>
        <dbReference type="ChEBI" id="CHEBI:29985"/>
        <dbReference type="ChEBI" id="CHEBI:57427"/>
        <dbReference type="EC" id="2.6.1.42"/>
    </reaction>
</comment>
<comment type="pathway">
    <text evidence="2 10">Amino-acid biosynthesis; L-valine biosynthesis; L-valine from pyruvate: step 4/4.</text>
</comment>
<evidence type="ECO:0000313" key="12">
    <source>
        <dbReference type="Proteomes" id="UP001172082"/>
    </source>
</evidence>
<evidence type="ECO:0000256" key="3">
    <source>
        <dbReference type="ARBA" id="ARBA00005072"/>
    </source>
</evidence>
<dbReference type="NCBIfam" id="NF005146">
    <property type="entry name" value="PRK06606.1"/>
    <property type="match status" value="1"/>
</dbReference>
<dbReference type="Proteomes" id="UP001172082">
    <property type="component" value="Unassembled WGS sequence"/>
</dbReference>
<dbReference type="EMBL" id="JAUJEA010000007">
    <property type="protein sequence ID" value="MDN5203474.1"/>
    <property type="molecule type" value="Genomic_DNA"/>
</dbReference>
<dbReference type="Gene3D" id="3.30.470.10">
    <property type="match status" value="1"/>
</dbReference>
<keyword evidence="10" id="KW-0100">Branched-chain amino acid biosynthesis</keyword>
<evidence type="ECO:0000256" key="1">
    <source>
        <dbReference type="ARBA" id="ARBA00004824"/>
    </source>
</evidence>